<dbReference type="AlphaFoldDB" id="A0AAN6J457"/>
<name>A0AAN6J457_9PEZI</name>
<evidence type="ECO:0000259" key="1">
    <source>
        <dbReference type="Pfam" id="PF24494"/>
    </source>
</evidence>
<dbReference type="Proteomes" id="UP001168146">
    <property type="component" value="Unassembled WGS sequence"/>
</dbReference>
<proteinExistence type="predicted"/>
<organism evidence="2 3">
    <name type="scientific">Friedmanniomyces endolithicus</name>
    <dbReference type="NCBI Taxonomy" id="329885"/>
    <lineage>
        <taxon>Eukaryota</taxon>
        <taxon>Fungi</taxon>
        <taxon>Dikarya</taxon>
        <taxon>Ascomycota</taxon>
        <taxon>Pezizomycotina</taxon>
        <taxon>Dothideomycetes</taxon>
        <taxon>Dothideomycetidae</taxon>
        <taxon>Mycosphaerellales</taxon>
        <taxon>Teratosphaeriaceae</taxon>
        <taxon>Friedmanniomyces</taxon>
    </lineage>
</organism>
<evidence type="ECO:0000313" key="2">
    <source>
        <dbReference type="EMBL" id="KAK0303245.1"/>
    </source>
</evidence>
<gene>
    <name evidence="2" type="ORF">LTR82_017625</name>
</gene>
<reference evidence="2" key="1">
    <citation type="submission" date="2021-12" db="EMBL/GenBank/DDBJ databases">
        <title>Black yeast isolated from Biological Soil Crust.</title>
        <authorList>
            <person name="Kurbessoian T."/>
        </authorList>
    </citation>
    <scope>NUCLEOTIDE SEQUENCE</scope>
    <source>
        <strain evidence="2">CCFEE 5208</strain>
    </source>
</reference>
<evidence type="ECO:0000313" key="3">
    <source>
        <dbReference type="Proteomes" id="UP001168146"/>
    </source>
</evidence>
<accession>A0AAN6J457</accession>
<dbReference type="EMBL" id="JASUXU010000155">
    <property type="protein sequence ID" value="KAK0303245.1"/>
    <property type="molecule type" value="Genomic_DNA"/>
</dbReference>
<comment type="caution">
    <text evidence="2">The sequence shown here is derived from an EMBL/GenBank/DDBJ whole genome shotgun (WGS) entry which is preliminary data.</text>
</comment>
<dbReference type="Pfam" id="PF24494">
    <property type="entry name" value="DUF7587"/>
    <property type="match status" value="1"/>
</dbReference>
<dbReference type="InterPro" id="IPR056009">
    <property type="entry name" value="DUF7587"/>
</dbReference>
<sequence>MSTTGILQRRLQSGKYMIDIPKRNLSNEELLLEFEDHRKDWQKSPTALVSTTTNFLRFIHLAFKKLIQEKAADEIQIMFIVPNYDKHIQLYSGKDLASQLRSPDVDPLDYQYEYLFEWHIPESTIVHEITMATLVRRGFNLKYICGQTAFIKFPDMRDFGKLIREHWRGVCLYDQGYISGTATCWFGFNGLNGRLAEEFFGLLFRCRGYGNHSIQMGIEDALHSYASSIGDGLADFAIELSDLREAVAALDDAYIAEVGETECGCFDEPDQLGRALAAVQDVYQDRRNVLEGRLAETYLEVGY</sequence>
<feature type="domain" description="DUF7587" evidence="1">
    <location>
        <begin position="21"/>
        <end position="133"/>
    </location>
</feature>
<protein>
    <recommendedName>
        <fullName evidence="1">DUF7587 domain-containing protein</fullName>
    </recommendedName>
</protein>